<evidence type="ECO:0000313" key="2">
    <source>
        <dbReference type="Proteomes" id="UP000193920"/>
    </source>
</evidence>
<dbReference type="EMBL" id="MCOG01000068">
    <property type="protein sequence ID" value="ORY57947.1"/>
    <property type="molecule type" value="Genomic_DNA"/>
</dbReference>
<organism evidence="1 2">
    <name type="scientific">Neocallimastix californiae</name>
    <dbReference type="NCBI Taxonomy" id="1754190"/>
    <lineage>
        <taxon>Eukaryota</taxon>
        <taxon>Fungi</taxon>
        <taxon>Fungi incertae sedis</taxon>
        <taxon>Chytridiomycota</taxon>
        <taxon>Chytridiomycota incertae sedis</taxon>
        <taxon>Neocallimastigomycetes</taxon>
        <taxon>Neocallimastigales</taxon>
        <taxon>Neocallimastigaceae</taxon>
        <taxon>Neocallimastix</taxon>
    </lineage>
</organism>
<name>A0A1Y2DFG4_9FUNG</name>
<reference evidence="1 2" key="1">
    <citation type="submission" date="2016-08" db="EMBL/GenBank/DDBJ databases">
        <title>A Parts List for Fungal Cellulosomes Revealed by Comparative Genomics.</title>
        <authorList>
            <consortium name="DOE Joint Genome Institute"/>
            <person name="Haitjema C.H."/>
            <person name="Gilmore S.P."/>
            <person name="Henske J.K."/>
            <person name="Solomon K.V."/>
            <person name="De Groot R."/>
            <person name="Kuo A."/>
            <person name="Mondo S.J."/>
            <person name="Salamov A.A."/>
            <person name="Labutti K."/>
            <person name="Zhao Z."/>
            <person name="Chiniquy J."/>
            <person name="Barry K."/>
            <person name="Brewer H.M."/>
            <person name="Purvine S.O."/>
            <person name="Wright A.T."/>
            <person name="Boxma B."/>
            <person name="Van Alen T."/>
            <person name="Hackstein J.H."/>
            <person name="Baker S.E."/>
            <person name="Grigoriev I.V."/>
            <person name="O'Malley M.A."/>
        </authorList>
    </citation>
    <scope>NUCLEOTIDE SEQUENCE [LARGE SCALE GENOMIC DNA]</scope>
    <source>
        <strain evidence="1 2">G1</strain>
    </source>
</reference>
<comment type="caution">
    <text evidence="1">The sequence shown here is derived from an EMBL/GenBank/DDBJ whole genome shotgun (WGS) entry which is preliminary data.</text>
</comment>
<dbReference type="Proteomes" id="UP000193920">
    <property type="component" value="Unassembled WGS sequence"/>
</dbReference>
<gene>
    <name evidence="1" type="ORF">LY90DRAFT_506347</name>
</gene>
<accession>A0A1Y2DFG4</accession>
<protein>
    <submittedName>
        <fullName evidence="1">Uncharacterized protein</fullName>
    </submittedName>
</protein>
<dbReference type="AlphaFoldDB" id="A0A1Y2DFG4"/>
<sequence>MEYRNNFFSLNNYLYGESGLLGDMDILNDHRPPVLSMTSDTYRYDPLLSINNNNASQCLCHSPCFSNVNHESGFNSENDIINNLNIFNTSEIIKSSFNMNST</sequence>
<proteinExistence type="predicted"/>
<keyword evidence="2" id="KW-1185">Reference proteome</keyword>
<evidence type="ECO:0000313" key="1">
    <source>
        <dbReference type="EMBL" id="ORY57947.1"/>
    </source>
</evidence>